<dbReference type="InterPro" id="IPR048532">
    <property type="entry name" value="ea8_5-like_sf"/>
</dbReference>
<comment type="caution">
    <text evidence="1">The sequence shown here is derived from an EMBL/GenBank/DDBJ whole genome shotgun (WGS) entry which is preliminary data.</text>
</comment>
<name>E9SGU4_RUMAL</name>
<accession>E9SGU4</accession>
<dbReference type="Gene3D" id="1.10.10.1920">
    <property type="match status" value="1"/>
</dbReference>
<gene>
    <name evidence="1" type="ORF">CUS_7470</name>
</gene>
<dbReference type="EMBL" id="ADKM02000130">
    <property type="protein sequence ID" value="EGC01345.1"/>
    <property type="molecule type" value="Genomic_DNA"/>
</dbReference>
<protein>
    <submittedName>
        <fullName evidence="1">Uncharacterized protein</fullName>
    </submittedName>
</protein>
<organism evidence="1 2">
    <name type="scientific">Ruminococcus albus 8</name>
    <dbReference type="NCBI Taxonomy" id="246199"/>
    <lineage>
        <taxon>Bacteria</taxon>
        <taxon>Bacillati</taxon>
        <taxon>Bacillota</taxon>
        <taxon>Clostridia</taxon>
        <taxon>Eubacteriales</taxon>
        <taxon>Oscillospiraceae</taxon>
        <taxon>Ruminococcus</taxon>
    </lineage>
</organism>
<evidence type="ECO:0000313" key="1">
    <source>
        <dbReference type="EMBL" id="EGC01345.1"/>
    </source>
</evidence>
<proteinExistence type="predicted"/>
<reference evidence="1 2" key="1">
    <citation type="submission" date="2011-02" db="EMBL/GenBank/DDBJ databases">
        <authorList>
            <person name="Nelson K.E."/>
            <person name="Sutton G."/>
            <person name="Torralba M."/>
            <person name="Durkin S."/>
            <person name="Harkins D."/>
            <person name="Montgomery R."/>
            <person name="Ziemer C."/>
            <person name="Klaassens E."/>
            <person name="Ocuiv P."/>
            <person name="Morrison M."/>
        </authorList>
    </citation>
    <scope>NUCLEOTIDE SEQUENCE [LARGE SCALE GENOMIC DNA]</scope>
    <source>
        <strain evidence="1 2">8</strain>
    </source>
</reference>
<keyword evidence="2" id="KW-1185">Reference proteome</keyword>
<dbReference type="Proteomes" id="UP000004259">
    <property type="component" value="Unassembled WGS sequence"/>
</dbReference>
<dbReference type="RefSeq" id="WP_002852792.1">
    <property type="nucleotide sequence ID" value="NZ_ADKM02000130.1"/>
</dbReference>
<dbReference type="AlphaFoldDB" id="E9SGU4"/>
<sequence>MGSAKRRQEEFDDARNRGTEILIEEGVISRCEHHEEIVTDNWDDSGLSKAQDRFAAEMAGKFTREECDEFLDSIIKDAPNDCPLCEKFEAE</sequence>
<evidence type="ECO:0000313" key="2">
    <source>
        <dbReference type="Proteomes" id="UP000004259"/>
    </source>
</evidence>